<evidence type="ECO:0008006" key="6">
    <source>
        <dbReference type="Google" id="ProtNLM"/>
    </source>
</evidence>
<dbReference type="EMBL" id="JBANRG010000011">
    <property type="protein sequence ID" value="KAK7462147.1"/>
    <property type="molecule type" value="Genomic_DNA"/>
</dbReference>
<feature type="compositionally biased region" description="Basic and acidic residues" evidence="1">
    <location>
        <begin position="158"/>
        <end position="167"/>
    </location>
</feature>
<evidence type="ECO:0000256" key="3">
    <source>
        <dbReference type="SAM" id="SignalP"/>
    </source>
</evidence>
<feature type="transmembrane region" description="Helical" evidence="2">
    <location>
        <begin position="173"/>
        <end position="193"/>
    </location>
</feature>
<keyword evidence="5" id="KW-1185">Reference proteome</keyword>
<proteinExistence type="predicted"/>
<evidence type="ECO:0000256" key="2">
    <source>
        <dbReference type="SAM" id="Phobius"/>
    </source>
</evidence>
<comment type="caution">
    <text evidence="4">The sequence shown here is derived from an EMBL/GenBank/DDBJ whole genome shotgun (WGS) entry which is preliminary data.</text>
</comment>
<evidence type="ECO:0000256" key="1">
    <source>
        <dbReference type="SAM" id="MobiDB-lite"/>
    </source>
</evidence>
<gene>
    <name evidence="4" type="ORF">VKT23_007750</name>
</gene>
<organism evidence="4 5">
    <name type="scientific">Marasmiellus scandens</name>
    <dbReference type="NCBI Taxonomy" id="2682957"/>
    <lineage>
        <taxon>Eukaryota</taxon>
        <taxon>Fungi</taxon>
        <taxon>Dikarya</taxon>
        <taxon>Basidiomycota</taxon>
        <taxon>Agaricomycotina</taxon>
        <taxon>Agaricomycetes</taxon>
        <taxon>Agaricomycetidae</taxon>
        <taxon>Agaricales</taxon>
        <taxon>Marasmiineae</taxon>
        <taxon>Omphalotaceae</taxon>
        <taxon>Marasmiellus</taxon>
    </lineage>
</organism>
<reference evidence="4 5" key="1">
    <citation type="submission" date="2024-01" db="EMBL/GenBank/DDBJ databases">
        <title>A draft genome for the cacao thread blight pathogen Marasmiellus scandens.</title>
        <authorList>
            <person name="Baruah I.K."/>
            <person name="Leung J."/>
            <person name="Bukari Y."/>
            <person name="Amoako-Attah I."/>
            <person name="Meinhardt L.W."/>
            <person name="Bailey B.A."/>
            <person name="Cohen S.P."/>
        </authorList>
    </citation>
    <scope>NUCLEOTIDE SEQUENCE [LARGE SCALE GENOMIC DNA]</scope>
    <source>
        <strain evidence="4 5">GH-19</strain>
    </source>
</reference>
<evidence type="ECO:0000313" key="5">
    <source>
        <dbReference type="Proteomes" id="UP001498398"/>
    </source>
</evidence>
<name>A0ABR1JIW6_9AGAR</name>
<keyword evidence="3" id="KW-0732">Signal</keyword>
<dbReference type="Proteomes" id="UP001498398">
    <property type="component" value="Unassembled WGS sequence"/>
</dbReference>
<feature type="chain" id="PRO_5045163584" description="Mid2 domain-containing protein" evidence="3">
    <location>
        <begin position="20"/>
        <end position="324"/>
    </location>
</feature>
<feature type="region of interest" description="Disordered" evidence="1">
    <location>
        <begin position="137"/>
        <end position="167"/>
    </location>
</feature>
<accession>A0ABR1JIW6</accession>
<keyword evidence="2" id="KW-1133">Transmembrane helix</keyword>
<keyword evidence="2" id="KW-0812">Transmembrane</keyword>
<feature type="compositionally biased region" description="Low complexity" evidence="1">
    <location>
        <begin position="140"/>
        <end position="157"/>
    </location>
</feature>
<protein>
    <recommendedName>
        <fullName evidence="6">Mid2 domain-containing protein</fullName>
    </recommendedName>
</protein>
<sequence length="324" mass="35149">MGNGLCWTLLLLRFSLVRAIHYLNPSTVTVDQAFTVTWFDPPATATEFGIGIPNDDFSSSVNLDNLTPIKPAGQRSGTLTLSAPSTTGKFNFGAYLLRDLNVLGMSDQILAVDVVDDVPASLTTSFQDVTVIFPDDPDAPTSQFSPAPTSSSTSDTPSIEHPDSKHPTDIAKIVGGVSAGVVFVLLAVVFLFYRRQRAEKRRNRSIPSMPIDPFRFWERHSPSVSNVADTRGSTEIQGGNESIAAISNRNSQIRVPRQYRSGPDVFKKIKGKIQSGDAVNQEIDSQPAHDLQNEIQNPVRHIGIKGTPPRDPTLVSLGCPLSVP</sequence>
<evidence type="ECO:0000313" key="4">
    <source>
        <dbReference type="EMBL" id="KAK7462147.1"/>
    </source>
</evidence>
<feature type="signal peptide" evidence="3">
    <location>
        <begin position="1"/>
        <end position="19"/>
    </location>
</feature>
<keyword evidence="2" id="KW-0472">Membrane</keyword>